<dbReference type="PANTHER" id="PTHR32125">
    <property type="entry name" value="2-C-METHYL-D-ERYTHRITOL 4-PHOSPHATE CYTIDYLYLTRANSFERASE, CHLOROPLASTIC"/>
    <property type="match status" value="1"/>
</dbReference>
<feature type="site" description="Transition state stabilizer" evidence="7">
    <location>
        <position position="29"/>
    </location>
</feature>
<comment type="caution">
    <text evidence="8">The sequence shown here is derived from an EMBL/GenBank/DDBJ whole genome shotgun (WGS) entry which is preliminary data.</text>
</comment>
<reference evidence="8 9" key="1">
    <citation type="submission" date="2020-01" db="EMBL/GenBank/DDBJ databases">
        <title>Paenibacillus soybeanensis sp. nov. isolated from the nodules of soybean (Glycine max(L.) Merr).</title>
        <authorList>
            <person name="Wang H."/>
        </authorList>
    </citation>
    <scope>NUCLEOTIDE SEQUENCE [LARGE SCALE GENOMIC DNA]</scope>
    <source>
        <strain evidence="8 9">T1</strain>
    </source>
</reference>
<dbReference type="HAMAP" id="MF_00108">
    <property type="entry name" value="IspD"/>
    <property type="match status" value="1"/>
</dbReference>
<keyword evidence="4 7" id="KW-0808">Transferase</keyword>
<dbReference type="NCBIfam" id="TIGR00453">
    <property type="entry name" value="ispD"/>
    <property type="match status" value="1"/>
</dbReference>
<dbReference type="CDD" id="cd02516">
    <property type="entry name" value="CDP-ME_synthetase"/>
    <property type="match status" value="1"/>
</dbReference>
<evidence type="ECO:0000256" key="1">
    <source>
        <dbReference type="ARBA" id="ARBA00001282"/>
    </source>
</evidence>
<evidence type="ECO:0000256" key="7">
    <source>
        <dbReference type="HAMAP-Rule" id="MF_00108"/>
    </source>
</evidence>
<dbReference type="SUPFAM" id="SSF53448">
    <property type="entry name" value="Nucleotide-diphospho-sugar transferases"/>
    <property type="match status" value="1"/>
</dbReference>
<protein>
    <recommendedName>
        <fullName evidence="7">2-C-methyl-D-erythritol 4-phosphate cytidylyltransferase</fullName>
        <ecNumber evidence="7">2.7.7.60</ecNumber>
    </recommendedName>
    <alternativeName>
        <fullName evidence="7">4-diphosphocytidyl-2C-methyl-D-erythritol synthase</fullName>
    </alternativeName>
    <alternativeName>
        <fullName evidence="7">MEP cytidylyltransferase</fullName>
        <shortName evidence="7">MCT</shortName>
    </alternativeName>
</protein>
<dbReference type="EC" id="2.7.7.60" evidence="7"/>
<evidence type="ECO:0000256" key="3">
    <source>
        <dbReference type="ARBA" id="ARBA00009789"/>
    </source>
</evidence>
<comment type="function">
    <text evidence="7">Catalyzes the formation of 4-diphosphocytidyl-2-C-methyl-D-erythritol from CTP and 2-C-methyl-D-erythritol 4-phosphate (MEP).</text>
</comment>
<dbReference type="PROSITE" id="PS01295">
    <property type="entry name" value="ISPD"/>
    <property type="match status" value="1"/>
</dbReference>
<proteinExistence type="inferred from homology"/>
<evidence type="ECO:0000256" key="6">
    <source>
        <dbReference type="ARBA" id="ARBA00023229"/>
    </source>
</evidence>
<keyword evidence="9" id="KW-1185">Reference proteome</keyword>
<evidence type="ECO:0000256" key="5">
    <source>
        <dbReference type="ARBA" id="ARBA00022695"/>
    </source>
</evidence>
<dbReference type="GO" id="GO:0050518">
    <property type="term" value="F:2-C-methyl-D-erythritol 4-phosphate cytidylyltransferase activity"/>
    <property type="evidence" value="ECO:0007669"/>
    <property type="project" value="UniProtKB-EC"/>
</dbReference>
<keyword evidence="6 7" id="KW-0414">Isoprene biosynthesis</keyword>
<dbReference type="Pfam" id="PF01128">
    <property type="entry name" value="IspD"/>
    <property type="match status" value="1"/>
</dbReference>
<keyword evidence="5 7" id="KW-0548">Nucleotidyltransferase</keyword>
<gene>
    <name evidence="7 8" type="primary">ispD</name>
    <name evidence="8" type="ORF">GT019_30640</name>
</gene>
<dbReference type="Proteomes" id="UP000665561">
    <property type="component" value="Unassembled WGS sequence"/>
</dbReference>
<evidence type="ECO:0000256" key="4">
    <source>
        <dbReference type="ARBA" id="ARBA00022679"/>
    </source>
</evidence>
<dbReference type="InterPro" id="IPR001228">
    <property type="entry name" value="IspD"/>
</dbReference>
<evidence type="ECO:0000313" key="8">
    <source>
        <dbReference type="EMBL" id="NBD28244.1"/>
    </source>
</evidence>
<dbReference type="InterPro" id="IPR029044">
    <property type="entry name" value="Nucleotide-diphossugar_trans"/>
</dbReference>
<organism evidence="8 9">
    <name type="scientific">Paenibacillus glycinis</name>
    <dbReference type="NCBI Taxonomy" id="2697035"/>
    <lineage>
        <taxon>Bacteria</taxon>
        <taxon>Bacillati</taxon>
        <taxon>Bacillota</taxon>
        <taxon>Bacilli</taxon>
        <taxon>Bacillales</taxon>
        <taxon>Paenibacillaceae</taxon>
        <taxon>Paenibacillus</taxon>
    </lineage>
</organism>
<dbReference type="InterPro" id="IPR034683">
    <property type="entry name" value="IspD/TarI"/>
</dbReference>
<feature type="site" description="Positions MEP for the nucleophilic attack" evidence="7">
    <location>
        <position position="161"/>
    </location>
</feature>
<accession>A0ABW9Y1C3</accession>
<dbReference type="Gene3D" id="3.90.550.10">
    <property type="entry name" value="Spore Coat Polysaccharide Biosynthesis Protein SpsA, Chain A"/>
    <property type="match status" value="1"/>
</dbReference>
<feature type="site" description="Transition state stabilizer" evidence="7">
    <location>
        <position position="22"/>
    </location>
</feature>
<dbReference type="InterPro" id="IPR050088">
    <property type="entry name" value="IspD/TarI_cytidylyltransf_bact"/>
</dbReference>
<dbReference type="InterPro" id="IPR018294">
    <property type="entry name" value="ISPD_synthase_CS"/>
</dbReference>
<evidence type="ECO:0000313" key="9">
    <source>
        <dbReference type="Proteomes" id="UP000665561"/>
    </source>
</evidence>
<feature type="site" description="Positions MEP for the nucleophilic attack" evidence="7">
    <location>
        <position position="217"/>
    </location>
</feature>
<comment type="catalytic activity">
    <reaction evidence="1 7">
        <text>2-C-methyl-D-erythritol 4-phosphate + CTP + H(+) = 4-CDP-2-C-methyl-D-erythritol + diphosphate</text>
        <dbReference type="Rhea" id="RHEA:13429"/>
        <dbReference type="ChEBI" id="CHEBI:15378"/>
        <dbReference type="ChEBI" id="CHEBI:33019"/>
        <dbReference type="ChEBI" id="CHEBI:37563"/>
        <dbReference type="ChEBI" id="CHEBI:57823"/>
        <dbReference type="ChEBI" id="CHEBI:58262"/>
        <dbReference type="EC" id="2.7.7.60"/>
    </reaction>
</comment>
<sequence>MALAEAVAKWGVVVVAAGRGTRMGTAESKQYLLLRDKPILVHTLETFETMDEIAEVCVVVGQQDVERCEGWIPQYGLHKVKSVAAGGSERQHSVQLGLEALSGDVDWVMVHDGVRPFATHRAVRACMAKAAATGAAVLAVPVKDTIKQVNEGGVITATPERRSLWAIQTPQAFRRSLLQRGLRQAAADRFVGTDDAMAVERLGVPVSVAEGDYTNIKITTPDDLPYAEFLLASRERGRRADT</sequence>
<name>A0ABW9Y1C3_9BACL</name>
<evidence type="ECO:0000256" key="2">
    <source>
        <dbReference type="ARBA" id="ARBA00004787"/>
    </source>
</evidence>
<comment type="pathway">
    <text evidence="2 7">Isoprenoid biosynthesis; isopentenyl diphosphate biosynthesis via DXP pathway; isopentenyl diphosphate from 1-deoxy-D-xylulose 5-phosphate: step 2/6.</text>
</comment>
<dbReference type="PANTHER" id="PTHR32125:SF4">
    <property type="entry name" value="2-C-METHYL-D-ERYTHRITOL 4-PHOSPHATE CYTIDYLYLTRANSFERASE, CHLOROPLASTIC"/>
    <property type="match status" value="1"/>
</dbReference>
<dbReference type="EMBL" id="JAAAMV010000038">
    <property type="protein sequence ID" value="NBD28244.1"/>
    <property type="molecule type" value="Genomic_DNA"/>
</dbReference>
<comment type="similarity">
    <text evidence="3 7">Belongs to the IspD/TarI cytidylyltransferase family. IspD subfamily.</text>
</comment>